<protein>
    <submittedName>
        <fullName evidence="5">UDP-glucose:(Heptosyl)LPS alpha-1,3-glucosyltransferase</fullName>
    </submittedName>
</protein>
<dbReference type="PANTHER" id="PTHR12526">
    <property type="entry name" value="GLYCOSYLTRANSFERASE"/>
    <property type="match status" value="1"/>
</dbReference>
<dbReference type="Gene3D" id="3.40.50.2000">
    <property type="entry name" value="Glycogen Phosphorylase B"/>
    <property type="match status" value="2"/>
</dbReference>
<reference evidence="5 6" key="1">
    <citation type="submission" date="2017-02" db="EMBL/GenBank/DDBJ databases">
        <authorList>
            <person name="Peterson S.W."/>
        </authorList>
    </citation>
    <scope>NUCLEOTIDE SEQUENCE [LARGE SCALE GENOMIC DNA]</scope>
    <source>
        <strain evidence="5 6">DSM 16080</strain>
    </source>
</reference>
<dbReference type="AlphaFoldDB" id="A0A1T4X704"/>
<dbReference type="CDD" id="cd03801">
    <property type="entry name" value="GT4_PimA-like"/>
    <property type="match status" value="1"/>
</dbReference>
<feature type="domain" description="Glycosyltransferase subfamily 4-like N-terminal" evidence="4">
    <location>
        <begin position="43"/>
        <end position="208"/>
    </location>
</feature>
<dbReference type="SUPFAM" id="SSF53756">
    <property type="entry name" value="UDP-Glycosyltransferase/glycogen phosphorylase"/>
    <property type="match status" value="1"/>
</dbReference>
<evidence type="ECO:0000313" key="5">
    <source>
        <dbReference type="EMBL" id="SKA84641.1"/>
    </source>
</evidence>
<evidence type="ECO:0000256" key="2">
    <source>
        <dbReference type="ARBA" id="ARBA00022679"/>
    </source>
</evidence>
<dbReference type="Proteomes" id="UP000190027">
    <property type="component" value="Unassembled WGS sequence"/>
</dbReference>
<gene>
    <name evidence="5" type="ORF">SAMN02745704_01792</name>
</gene>
<sequence length="406" mass="44857">MKPYRSGGASGKPGLAFPSGGCQSGRDMNTARIAVMMPRFSRYGGAEGFGWRLAKALAEAGHQVDFICARAEVEPPPGVHPVVVGRFGPFKWLKVLWYALAAERARKKGGYDLSVGLGKTFYQDVFRQGGGPLPVFWRLSRRAWPRGPRRALKMLRRRLSPANWVSWWIERIQARTTPVIVANSERTRQWMVEAHPFLRPEVMPVIYNRPDLGRFHAADPVERAEIRSAAGIKDAQVVLLTAGTNFMLKGLRGLLQALALLPERYVLHVAGGRGAGRWQAYARKLGVADRVRFLGRVEDMRSFYASGDVFVLPTFYDACSNAVMEALAMGVRTVSSSSNGSCAFLPPENLLEDPSDPKAMALRIAAVISAPAPPPFQWPDWAASGMDAWVDLVEKLLREREGTEPA</sequence>
<feature type="region of interest" description="Disordered" evidence="3">
    <location>
        <begin position="1"/>
        <end position="23"/>
    </location>
</feature>
<keyword evidence="1" id="KW-0328">Glycosyltransferase</keyword>
<dbReference type="EMBL" id="FUYC01000007">
    <property type="protein sequence ID" value="SKA84641.1"/>
    <property type="molecule type" value="Genomic_DNA"/>
</dbReference>
<dbReference type="PANTHER" id="PTHR12526:SF510">
    <property type="entry name" value="D-INOSITOL 3-PHOSPHATE GLYCOSYLTRANSFERASE"/>
    <property type="match status" value="1"/>
</dbReference>
<evidence type="ECO:0000313" key="6">
    <source>
        <dbReference type="Proteomes" id="UP000190027"/>
    </source>
</evidence>
<evidence type="ECO:0000259" key="4">
    <source>
        <dbReference type="Pfam" id="PF13439"/>
    </source>
</evidence>
<name>A0A1T4X704_9BACT</name>
<dbReference type="GO" id="GO:0016757">
    <property type="term" value="F:glycosyltransferase activity"/>
    <property type="evidence" value="ECO:0007669"/>
    <property type="project" value="UniProtKB-KW"/>
</dbReference>
<dbReference type="Pfam" id="PF13692">
    <property type="entry name" value="Glyco_trans_1_4"/>
    <property type="match status" value="1"/>
</dbReference>
<dbReference type="STRING" id="1121449.SAMN02745704_01792"/>
<evidence type="ECO:0000256" key="3">
    <source>
        <dbReference type="SAM" id="MobiDB-lite"/>
    </source>
</evidence>
<accession>A0A1T4X704</accession>
<dbReference type="Pfam" id="PF13439">
    <property type="entry name" value="Glyco_transf_4"/>
    <property type="match status" value="1"/>
</dbReference>
<proteinExistence type="predicted"/>
<keyword evidence="6" id="KW-1185">Reference proteome</keyword>
<keyword evidence="2 5" id="KW-0808">Transferase</keyword>
<organism evidence="5 6">
    <name type="scientific">Paucidesulfovibrio gracilis DSM 16080</name>
    <dbReference type="NCBI Taxonomy" id="1121449"/>
    <lineage>
        <taxon>Bacteria</taxon>
        <taxon>Pseudomonadati</taxon>
        <taxon>Thermodesulfobacteriota</taxon>
        <taxon>Desulfovibrionia</taxon>
        <taxon>Desulfovibrionales</taxon>
        <taxon>Desulfovibrionaceae</taxon>
        <taxon>Paucidesulfovibrio</taxon>
    </lineage>
</organism>
<dbReference type="InterPro" id="IPR028098">
    <property type="entry name" value="Glyco_trans_4-like_N"/>
</dbReference>
<evidence type="ECO:0000256" key="1">
    <source>
        <dbReference type="ARBA" id="ARBA00022676"/>
    </source>
</evidence>